<dbReference type="InterPro" id="IPR018114">
    <property type="entry name" value="TRYPSIN_HIS"/>
</dbReference>
<evidence type="ECO:0008006" key="4">
    <source>
        <dbReference type="Google" id="ProtNLM"/>
    </source>
</evidence>
<dbReference type="STRING" id="402600.SAMN05216188_115108"/>
<dbReference type="Gene3D" id="2.40.10.10">
    <property type="entry name" value="Trypsin-like serine proteases"/>
    <property type="match status" value="2"/>
</dbReference>
<organism evidence="2 3">
    <name type="scientific">Lentzea xinjiangensis</name>
    <dbReference type="NCBI Taxonomy" id="402600"/>
    <lineage>
        <taxon>Bacteria</taxon>
        <taxon>Bacillati</taxon>
        <taxon>Actinomycetota</taxon>
        <taxon>Actinomycetes</taxon>
        <taxon>Pseudonocardiales</taxon>
        <taxon>Pseudonocardiaceae</taxon>
        <taxon>Lentzea</taxon>
    </lineage>
</organism>
<dbReference type="GO" id="GO:0004252">
    <property type="term" value="F:serine-type endopeptidase activity"/>
    <property type="evidence" value="ECO:0007669"/>
    <property type="project" value="InterPro"/>
</dbReference>
<name>A0A1H9RWP3_9PSEU</name>
<reference evidence="3" key="1">
    <citation type="submission" date="2016-10" db="EMBL/GenBank/DDBJ databases">
        <authorList>
            <person name="Varghese N."/>
            <person name="Submissions S."/>
        </authorList>
    </citation>
    <scope>NUCLEOTIDE SEQUENCE [LARGE SCALE GENOMIC DNA]</scope>
    <source>
        <strain evidence="3">CGMCC 4.3525</strain>
    </source>
</reference>
<dbReference type="SUPFAM" id="SSF50494">
    <property type="entry name" value="Trypsin-like serine proteases"/>
    <property type="match status" value="1"/>
</dbReference>
<dbReference type="AlphaFoldDB" id="A0A1H9RWP3"/>
<sequence length="278" mass="30312">MRQAKSLDGVLVNRDGSTETVGAAPAAAQPISSPPVVPPEMTTAGQVSDSDSPVVGRMFAQDPTSGGYLQCSASVVGGSSGNVVLTAAHCLWDPAAKVQYTNVVFAPGYHDGVAPYGLWSQRDWLWHVQWHDHNKWHYDYGYIVLFPRSDGTRIVDRVGALGFRVNEGSFENIDAMGYPALSPYDGEQQKRDNAYAEKVDFVVGAPPELDGFFERIVSDFTGGSSGGPWVAEYSTTTRVGWAQGVISFSFSGDPYQFSPYFDDETWRLYEMAGRLPLS</sequence>
<dbReference type="InterPro" id="IPR043504">
    <property type="entry name" value="Peptidase_S1_PA_chymotrypsin"/>
</dbReference>
<accession>A0A1H9RWP3</accession>
<evidence type="ECO:0000313" key="2">
    <source>
        <dbReference type="EMBL" id="SER77212.1"/>
    </source>
</evidence>
<feature type="region of interest" description="Disordered" evidence="1">
    <location>
        <begin position="21"/>
        <end position="53"/>
    </location>
</feature>
<dbReference type="EMBL" id="FOFR01000015">
    <property type="protein sequence ID" value="SER77212.1"/>
    <property type="molecule type" value="Genomic_DNA"/>
</dbReference>
<dbReference type="InterPro" id="IPR009003">
    <property type="entry name" value="Peptidase_S1_PA"/>
</dbReference>
<evidence type="ECO:0000313" key="3">
    <source>
        <dbReference type="Proteomes" id="UP000199352"/>
    </source>
</evidence>
<dbReference type="Proteomes" id="UP000199352">
    <property type="component" value="Unassembled WGS sequence"/>
</dbReference>
<gene>
    <name evidence="2" type="ORF">SAMN05216188_115108</name>
</gene>
<dbReference type="PROSITE" id="PS00134">
    <property type="entry name" value="TRYPSIN_HIS"/>
    <property type="match status" value="1"/>
</dbReference>
<evidence type="ECO:0000256" key="1">
    <source>
        <dbReference type="SAM" id="MobiDB-lite"/>
    </source>
</evidence>
<proteinExistence type="predicted"/>
<keyword evidence="3" id="KW-1185">Reference proteome</keyword>
<protein>
    <recommendedName>
        <fullName evidence="4">V8-like Glu-specific endopeptidase</fullName>
    </recommendedName>
</protein>
<dbReference type="GO" id="GO:0006508">
    <property type="term" value="P:proteolysis"/>
    <property type="evidence" value="ECO:0007669"/>
    <property type="project" value="InterPro"/>
</dbReference>